<comment type="caution">
    <text evidence="1">The sequence shown here is derived from an EMBL/GenBank/DDBJ whole genome shotgun (WGS) entry which is preliminary data.</text>
</comment>
<dbReference type="EMBL" id="JACHKT010000036">
    <property type="protein sequence ID" value="MBB6005114.1"/>
    <property type="molecule type" value="Genomic_DNA"/>
</dbReference>
<gene>
    <name evidence="1" type="ORF">HNP25_003785</name>
</gene>
<protein>
    <submittedName>
        <fullName evidence="1">Uncharacterized protein</fullName>
    </submittedName>
</protein>
<reference evidence="1 2" key="1">
    <citation type="submission" date="2020-08" db="EMBL/GenBank/DDBJ databases">
        <title>Functional genomics of gut bacteria from endangered species of beetles.</title>
        <authorList>
            <person name="Carlos-Shanley C."/>
        </authorList>
    </citation>
    <scope>NUCLEOTIDE SEQUENCE [LARGE SCALE GENOMIC DNA]</scope>
    <source>
        <strain evidence="1 2">S00070</strain>
    </source>
</reference>
<evidence type="ECO:0000313" key="1">
    <source>
        <dbReference type="EMBL" id="MBB6005114.1"/>
    </source>
</evidence>
<dbReference type="AlphaFoldDB" id="A0A841ES62"/>
<dbReference type="Proteomes" id="UP000524404">
    <property type="component" value="Unassembled WGS sequence"/>
</dbReference>
<organism evidence="1 2">
    <name type="scientific">Arcicella rosea</name>
    <dbReference type="NCBI Taxonomy" id="502909"/>
    <lineage>
        <taxon>Bacteria</taxon>
        <taxon>Pseudomonadati</taxon>
        <taxon>Bacteroidota</taxon>
        <taxon>Cytophagia</taxon>
        <taxon>Cytophagales</taxon>
        <taxon>Flectobacillaceae</taxon>
        <taxon>Arcicella</taxon>
    </lineage>
</organism>
<accession>A0A841ES62</accession>
<name>A0A841ES62_9BACT</name>
<keyword evidence="2" id="KW-1185">Reference proteome</keyword>
<proteinExistence type="predicted"/>
<sequence length="41" mass="4404">MKNSKLNISKKTVSSLSLKAHAPKSGKTNLVTADTMVTFII</sequence>
<evidence type="ECO:0000313" key="2">
    <source>
        <dbReference type="Proteomes" id="UP000524404"/>
    </source>
</evidence>